<reference evidence="5" key="2">
    <citation type="submission" date="2020-05" db="UniProtKB">
        <authorList>
            <consortium name="EnsemblMetazoa"/>
        </authorList>
    </citation>
    <scope>IDENTIFICATION</scope>
    <source>
        <strain evidence="5">IAEA</strain>
    </source>
</reference>
<keyword evidence="3" id="KW-0813">Transport</keyword>
<keyword evidence="4" id="KW-0539">Nucleus</keyword>
<dbReference type="GO" id="GO:0006999">
    <property type="term" value="P:nuclear pore organization"/>
    <property type="evidence" value="ECO:0007669"/>
    <property type="project" value="TreeGrafter"/>
</dbReference>
<dbReference type="Proteomes" id="UP000091820">
    <property type="component" value="Unassembled WGS sequence"/>
</dbReference>
<dbReference type="GO" id="GO:0044611">
    <property type="term" value="C:nuclear pore inner ring"/>
    <property type="evidence" value="ECO:0007669"/>
    <property type="project" value="TreeGrafter"/>
</dbReference>
<protein>
    <submittedName>
        <fullName evidence="5">Uncharacterized protein</fullName>
    </submittedName>
</protein>
<organism evidence="5 6">
    <name type="scientific">Glossina brevipalpis</name>
    <dbReference type="NCBI Taxonomy" id="37001"/>
    <lineage>
        <taxon>Eukaryota</taxon>
        <taxon>Metazoa</taxon>
        <taxon>Ecdysozoa</taxon>
        <taxon>Arthropoda</taxon>
        <taxon>Hexapoda</taxon>
        <taxon>Insecta</taxon>
        <taxon>Pterygota</taxon>
        <taxon>Neoptera</taxon>
        <taxon>Endopterygota</taxon>
        <taxon>Diptera</taxon>
        <taxon>Brachycera</taxon>
        <taxon>Muscomorpha</taxon>
        <taxon>Hippoboscoidea</taxon>
        <taxon>Glossinidae</taxon>
        <taxon>Glossina</taxon>
    </lineage>
</organism>
<dbReference type="STRING" id="37001.A0A1A9X212"/>
<evidence type="ECO:0000256" key="2">
    <source>
        <dbReference type="ARBA" id="ARBA00005892"/>
    </source>
</evidence>
<dbReference type="InterPro" id="IPR021827">
    <property type="entry name" value="Nup186/Nup192/Nup205"/>
</dbReference>
<comment type="subcellular location">
    <subcellularLocation>
        <location evidence="1">Nucleus</location>
    </subcellularLocation>
</comment>
<name>A0A1A9X212_9MUSC</name>
<accession>A0A1A9X212</accession>
<dbReference type="PANTHER" id="PTHR31344">
    <property type="entry name" value="NUCLEAR PORE COMPLEX PROTEIN NUP205"/>
    <property type="match status" value="1"/>
</dbReference>
<evidence type="ECO:0000256" key="1">
    <source>
        <dbReference type="ARBA" id="ARBA00004123"/>
    </source>
</evidence>
<dbReference type="Pfam" id="PF11894">
    <property type="entry name" value="Nup192"/>
    <property type="match status" value="2"/>
</dbReference>
<keyword evidence="6" id="KW-1185">Reference proteome</keyword>
<evidence type="ECO:0000256" key="3">
    <source>
        <dbReference type="ARBA" id="ARBA00022448"/>
    </source>
</evidence>
<dbReference type="PANTHER" id="PTHR31344:SF0">
    <property type="entry name" value="NUCLEAR PORE COMPLEX PROTEIN NUP205"/>
    <property type="match status" value="1"/>
</dbReference>
<reference evidence="6" key="1">
    <citation type="submission" date="2014-03" db="EMBL/GenBank/DDBJ databases">
        <authorList>
            <person name="Aksoy S."/>
            <person name="Warren W."/>
            <person name="Wilson R.K."/>
        </authorList>
    </citation>
    <scope>NUCLEOTIDE SEQUENCE [LARGE SCALE GENOMIC DNA]</scope>
    <source>
        <strain evidence="6">IAEA</strain>
    </source>
</reference>
<comment type="similarity">
    <text evidence="2">Belongs to the NUP186/NUP192/NUP205 family.</text>
</comment>
<sequence>MSSRSHILFTDFIDFMHSKVTELRGRADETSKTVMTFVNEGLEPPSYLDCNFEMLTLCTGKFYKNNKVDPSLCMEYWGPLDVSQASSKSTTRSVSLFKFIRLAGKLLPRTLFVSYLKMIARLSCYEQSAYYSNLRQVYCSSSETIYRNRAINRSINPNEVEELTAVLEVVRSVAEYDEVVRVVMCEHPNWSPLYTLTGLLMYAIPLNLKADILVTLAGLAKSKETANLLWNNLQAMQLISTIPSTNTHVTGNIVLEIEQNECRFEKYPLIAGMLDLLYSLITSGIPKKFRMWRSRNYKDPIEKWIICIKCLQILHYLLDTYEVKVQHFEVKRNSETSPEFYIMLQLQTKTDLLHTCKNIPGKIHVEDCALYCLKIIHRTFVQETASLRNLEFINDVEVNLYRIQKLMLSVLNRFIVSDSNFKDMMKPETITYEPNEENKALHMKYFLEIAANVILYSHLDIYLRFNTSNIQDNSCYESVRNLESTIGIKITRADLLILKQTLVSIFNETFSKQLCSIIENGNEKYAEFNYVLLR</sequence>
<dbReference type="EnsemblMetazoa" id="GBRI041346-RA">
    <property type="protein sequence ID" value="GBRI041346-PA"/>
    <property type="gene ID" value="GBRI041346"/>
</dbReference>
<dbReference type="GO" id="GO:0017056">
    <property type="term" value="F:structural constituent of nuclear pore"/>
    <property type="evidence" value="ECO:0007669"/>
    <property type="project" value="TreeGrafter"/>
</dbReference>
<evidence type="ECO:0000256" key="4">
    <source>
        <dbReference type="ARBA" id="ARBA00023242"/>
    </source>
</evidence>
<dbReference type="VEuPathDB" id="VectorBase:GBRI041346"/>
<evidence type="ECO:0000313" key="6">
    <source>
        <dbReference type="Proteomes" id="UP000091820"/>
    </source>
</evidence>
<proteinExistence type="inferred from homology"/>
<dbReference type="AlphaFoldDB" id="A0A1A9X212"/>
<evidence type="ECO:0000313" key="5">
    <source>
        <dbReference type="EnsemblMetazoa" id="GBRI041346-PA"/>
    </source>
</evidence>